<organism evidence="1 2">
    <name type="scientific">Dendrobium thyrsiflorum</name>
    <name type="common">Pinecone-like raceme dendrobium</name>
    <name type="synonym">Orchid</name>
    <dbReference type="NCBI Taxonomy" id="117978"/>
    <lineage>
        <taxon>Eukaryota</taxon>
        <taxon>Viridiplantae</taxon>
        <taxon>Streptophyta</taxon>
        <taxon>Embryophyta</taxon>
        <taxon>Tracheophyta</taxon>
        <taxon>Spermatophyta</taxon>
        <taxon>Magnoliopsida</taxon>
        <taxon>Liliopsida</taxon>
        <taxon>Asparagales</taxon>
        <taxon>Orchidaceae</taxon>
        <taxon>Epidendroideae</taxon>
        <taxon>Malaxideae</taxon>
        <taxon>Dendrobiinae</taxon>
        <taxon>Dendrobium</taxon>
    </lineage>
</organism>
<protein>
    <submittedName>
        <fullName evidence="1">Uncharacterized protein</fullName>
    </submittedName>
</protein>
<evidence type="ECO:0000313" key="2">
    <source>
        <dbReference type="Proteomes" id="UP001552299"/>
    </source>
</evidence>
<name>A0ABD0VCH6_DENTH</name>
<evidence type="ECO:0000313" key="1">
    <source>
        <dbReference type="EMBL" id="KAL0922764.1"/>
    </source>
</evidence>
<dbReference type="AlphaFoldDB" id="A0ABD0VCH6"/>
<proteinExistence type="predicted"/>
<sequence length="70" mass="8106">MAIAVLFRSKQLLDFSIRSTFFQASILAITDRESAMAARTVWKILRSAASMDPSRSELRRMHRSVWFDLD</sequence>
<comment type="caution">
    <text evidence="1">The sequence shown here is derived from an EMBL/GenBank/DDBJ whole genome shotgun (WGS) entry which is preliminary data.</text>
</comment>
<gene>
    <name evidence="1" type="ORF">M5K25_006780</name>
</gene>
<dbReference type="Proteomes" id="UP001552299">
    <property type="component" value="Unassembled WGS sequence"/>
</dbReference>
<reference evidence="1 2" key="1">
    <citation type="journal article" date="2024" name="Plant Biotechnol. J.">
        <title>Dendrobium thyrsiflorum genome and its molecular insights into genes involved in important horticultural traits.</title>
        <authorList>
            <person name="Chen B."/>
            <person name="Wang J.Y."/>
            <person name="Zheng P.J."/>
            <person name="Li K.L."/>
            <person name="Liang Y.M."/>
            <person name="Chen X.F."/>
            <person name="Zhang C."/>
            <person name="Zhao X."/>
            <person name="He X."/>
            <person name="Zhang G.Q."/>
            <person name="Liu Z.J."/>
            <person name="Xu Q."/>
        </authorList>
    </citation>
    <scope>NUCLEOTIDE SEQUENCE [LARGE SCALE GENOMIC DNA]</scope>
    <source>
        <strain evidence="1">GZMU011</strain>
    </source>
</reference>
<dbReference type="EMBL" id="JANQDX010000006">
    <property type="protein sequence ID" value="KAL0922764.1"/>
    <property type="molecule type" value="Genomic_DNA"/>
</dbReference>
<accession>A0ABD0VCH6</accession>
<keyword evidence="2" id="KW-1185">Reference proteome</keyword>